<sequence length="501" mass="51651">MVAIGILIDAIQTTFGWPTVLFLLLGVVIGMIGGALPGVGGALTLAIITPFTLQFESTTAIVFLISAYNGVMYGGSISSILFNVPGSASAAATSLEGYPMTKQGRAVDALTISAIASGIGDILGALVIILLLPVMVSIVLLFGTPEYFLIAVFGLSLIIVVSEGTFLKDVMAGGFGALIATVGIAPMSPTPRYTLGHFGLYDGVNFVAALIGIFAVSEMLRLSRFEGSISKESTGLDGSVTSGIQNVASNIVALVKSSAIGLGVGAIPGSGGSVATFIAYGEAKRSSDSPDAFGHGAEEGVVATESANNATVSGALIPTLTFGIPGSTTTAVLIGALLLHGLRPGPKLFGDEIKLTYSIFVTILICGILIMAIGLLAIRWMGYITTINTDLIIPAIIVLSVLGAFSLNGNYTDVFVVLVMGAIGYLMNAHGYSIIALLLGLILGPIAEENLYRSLQLSGGNFDIFVASPLRIILVVMTVLVIVGPYLQPAIDVLWKNISEQ</sequence>
<feature type="transmembrane region" description="Helical" evidence="1">
    <location>
        <begin position="20"/>
        <end position="48"/>
    </location>
</feature>
<evidence type="ECO:0000256" key="1">
    <source>
        <dbReference type="SAM" id="Phobius"/>
    </source>
</evidence>
<feature type="transmembrane region" description="Helical" evidence="1">
    <location>
        <begin position="106"/>
        <end position="132"/>
    </location>
</feature>
<keyword evidence="3" id="KW-0614">Plasmid</keyword>
<dbReference type="PANTHER" id="PTHR35342">
    <property type="entry name" value="TRICARBOXYLIC TRANSPORT PROTEIN"/>
    <property type="match status" value="1"/>
</dbReference>
<dbReference type="Proteomes" id="UP000831768">
    <property type="component" value="Plasmid unnamed1"/>
</dbReference>
<feature type="transmembrane region" description="Helical" evidence="1">
    <location>
        <begin position="138"/>
        <end position="161"/>
    </location>
</feature>
<feature type="transmembrane region" description="Helical" evidence="1">
    <location>
        <begin position="359"/>
        <end position="378"/>
    </location>
</feature>
<feature type="transmembrane region" description="Helical" evidence="1">
    <location>
        <begin position="390"/>
        <end position="408"/>
    </location>
</feature>
<feature type="domain" description="DUF112" evidence="2">
    <location>
        <begin position="21"/>
        <end position="439"/>
    </location>
</feature>
<accession>A0A8U0A6K7</accession>
<dbReference type="RefSeq" id="WP_247995153.1">
    <property type="nucleotide sequence ID" value="NZ_CP096020.1"/>
</dbReference>
<dbReference type="PANTHER" id="PTHR35342:SF5">
    <property type="entry name" value="TRICARBOXYLIC TRANSPORT PROTEIN"/>
    <property type="match status" value="1"/>
</dbReference>
<dbReference type="EMBL" id="CP096020">
    <property type="protein sequence ID" value="UPM44499.1"/>
    <property type="molecule type" value="Genomic_DNA"/>
</dbReference>
<feature type="transmembrane region" description="Helical" evidence="1">
    <location>
        <begin position="315"/>
        <end position="339"/>
    </location>
</feature>
<feature type="transmembrane region" description="Helical" evidence="1">
    <location>
        <begin position="464"/>
        <end position="487"/>
    </location>
</feature>
<dbReference type="GeneID" id="71929130"/>
<keyword evidence="1" id="KW-1133">Transmembrane helix</keyword>
<gene>
    <name evidence="3" type="ORF">MW046_13745</name>
</gene>
<evidence type="ECO:0000313" key="4">
    <source>
        <dbReference type="Proteomes" id="UP000831768"/>
    </source>
</evidence>
<feature type="transmembrane region" description="Helical" evidence="1">
    <location>
        <begin position="414"/>
        <end position="443"/>
    </location>
</feature>
<feature type="transmembrane region" description="Helical" evidence="1">
    <location>
        <begin position="170"/>
        <end position="188"/>
    </location>
</feature>
<reference evidence="3" key="1">
    <citation type="submission" date="2022-04" db="EMBL/GenBank/DDBJ databases">
        <title>Halocatena sp. nov., isolated from a salt lake.</title>
        <authorList>
            <person name="Cui H.-L."/>
        </authorList>
    </citation>
    <scope>NUCLEOTIDE SEQUENCE</scope>
    <source>
        <strain evidence="3">AD-1</strain>
        <plasmid evidence="3">unnamed1</plasmid>
    </source>
</reference>
<keyword evidence="4" id="KW-1185">Reference proteome</keyword>
<keyword evidence="1" id="KW-0812">Transmembrane</keyword>
<feature type="transmembrane region" description="Helical" evidence="1">
    <location>
        <begin position="200"/>
        <end position="220"/>
    </location>
</feature>
<organism evidence="3 4">
    <name type="scientific">Halocatena salina</name>
    <dbReference type="NCBI Taxonomy" id="2934340"/>
    <lineage>
        <taxon>Archaea</taxon>
        <taxon>Methanobacteriati</taxon>
        <taxon>Methanobacteriota</taxon>
        <taxon>Stenosarchaea group</taxon>
        <taxon>Halobacteria</taxon>
        <taxon>Halobacteriales</taxon>
        <taxon>Natronomonadaceae</taxon>
        <taxon>Halocatena</taxon>
    </lineage>
</organism>
<dbReference type="InterPro" id="IPR002823">
    <property type="entry name" value="DUF112_TM"/>
</dbReference>
<proteinExistence type="predicted"/>
<evidence type="ECO:0000313" key="3">
    <source>
        <dbReference type="EMBL" id="UPM44499.1"/>
    </source>
</evidence>
<dbReference type="Pfam" id="PF01970">
    <property type="entry name" value="TctA"/>
    <property type="match status" value="1"/>
</dbReference>
<keyword evidence="1" id="KW-0472">Membrane</keyword>
<geneLocation type="plasmid" evidence="3 4">
    <name>unnamed1</name>
</geneLocation>
<feature type="transmembrane region" description="Helical" evidence="1">
    <location>
        <begin position="60"/>
        <end position="85"/>
    </location>
</feature>
<protein>
    <submittedName>
        <fullName evidence="3">Tripartite tricarboxylate transporter permease</fullName>
    </submittedName>
</protein>
<name>A0A8U0A6K7_9EURY</name>
<evidence type="ECO:0000259" key="2">
    <source>
        <dbReference type="Pfam" id="PF01970"/>
    </source>
</evidence>
<dbReference type="AlphaFoldDB" id="A0A8U0A6K7"/>
<dbReference type="KEGG" id="haad:MW046_13745"/>